<evidence type="ECO:0000256" key="1">
    <source>
        <dbReference type="ARBA" id="ARBA00022574"/>
    </source>
</evidence>
<keyword evidence="4" id="KW-1133">Transmembrane helix</keyword>
<dbReference type="OrthoDB" id="5594999at2759"/>
<dbReference type="GO" id="GO:0042393">
    <property type="term" value="F:histone binding"/>
    <property type="evidence" value="ECO:0007669"/>
    <property type="project" value="TreeGrafter"/>
</dbReference>
<dbReference type="Gene3D" id="2.130.10.10">
    <property type="entry name" value="YVTN repeat-like/Quinoprotein amine dehydrogenase"/>
    <property type="match status" value="1"/>
</dbReference>
<reference evidence="5 6" key="1">
    <citation type="journal article" date="2013" name="Curr. Biol.">
        <title>The Genome of the Foraminiferan Reticulomyxa filosa.</title>
        <authorList>
            <person name="Glockner G."/>
            <person name="Hulsmann N."/>
            <person name="Schleicher M."/>
            <person name="Noegel A.A."/>
            <person name="Eichinger L."/>
            <person name="Gallinger C."/>
            <person name="Pawlowski J."/>
            <person name="Sierra R."/>
            <person name="Euteneuer U."/>
            <person name="Pillet L."/>
            <person name="Moustafa A."/>
            <person name="Platzer M."/>
            <person name="Groth M."/>
            <person name="Szafranski K."/>
            <person name="Schliwa M."/>
        </authorList>
    </citation>
    <scope>NUCLEOTIDE SEQUENCE [LARGE SCALE GENOMIC DNA]</scope>
</reference>
<name>X6PCJ1_RETFI</name>
<keyword evidence="4" id="KW-0472">Membrane</keyword>
<evidence type="ECO:0000256" key="3">
    <source>
        <dbReference type="PROSITE-ProRule" id="PRU00221"/>
    </source>
</evidence>
<dbReference type="PROSITE" id="PS50294">
    <property type="entry name" value="WD_REPEATS_REGION"/>
    <property type="match status" value="1"/>
</dbReference>
<evidence type="ECO:0000256" key="2">
    <source>
        <dbReference type="ARBA" id="ARBA00022737"/>
    </source>
</evidence>
<dbReference type="AlphaFoldDB" id="X6PCJ1"/>
<keyword evidence="6" id="KW-1185">Reference proteome</keyword>
<evidence type="ECO:0000313" key="6">
    <source>
        <dbReference type="Proteomes" id="UP000023152"/>
    </source>
</evidence>
<organism evidence="5 6">
    <name type="scientific">Reticulomyxa filosa</name>
    <dbReference type="NCBI Taxonomy" id="46433"/>
    <lineage>
        <taxon>Eukaryota</taxon>
        <taxon>Sar</taxon>
        <taxon>Rhizaria</taxon>
        <taxon>Retaria</taxon>
        <taxon>Foraminifera</taxon>
        <taxon>Monothalamids</taxon>
        <taxon>Reticulomyxidae</taxon>
        <taxon>Reticulomyxa</taxon>
    </lineage>
</organism>
<dbReference type="InterPro" id="IPR001680">
    <property type="entry name" value="WD40_rpt"/>
</dbReference>
<dbReference type="PANTHER" id="PTHR22847:SF637">
    <property type="entry name" value="WD REPEAT DOMAIN 5B"/>
    <property type="match status" value="1"/>
</dbReference>
<dbReference type="PROSITE" id="PS00678">
    <property type="entry name" value="WD_REPEATS_1"/>
    <property type="match status" value="1"/>
</dbReference>
<dbReference type="SUPFAM" id="SSF50978">
    <property type="entry name" value="WD40 repeat-like"/>
    <property type="match status" value="1"/>
</dbReference>
<feature type="repeat" description="WD" evidence="3">
    <location>
        <begin position="83"/>
        <end position="126"/>
    </location>
</feature>
<keyword evidence="1 3" id="KW-0853">WD repeat</keyword>
<dbReference type="Pfam" id="PF00400">
    <property type="entry name" value="WD40"/>
    <property type="match status" value="2"/>
</dbReference>
<sequence length="203" mass="23571">MNTQNNEKQPALSEEEIQLIVHHWIRILNIKLGWIHEFDKYVVNYVMFVLFLFHLLIVKHLFVANTFFILDAFLSSSKLCNTFIGHTGGVYDIDISTRDNSQLICSVSSDKTVRVWDINSNKQIQSNGHSAFAHGTKFSSYYYHNHRQNVICFSLYDKTIRFWDFENNKQLQIFNGHTNGVCGIEFSSFSSGRYLCSGSYDKT</sequence>
<dbReference type="SMART" id="SM00320">
    <property type="entry name" value="WD40"/>
    <property type="match status" value="3"/>
</dbReference>
<evidence type="ECO:0000313" key="5">
    <source>
        <dbReference type="EMBL" id="ETO35891.1"/>
    </source>
</evidence>
<gene>
    <name evidence="5" type="ORF">RFI_01172</name>
</gene>
<evidence type="ECO:0000256" key="4">
    <source>
        <dbReference type="SAM" id="Phobius"/>
    </source>
</evidence>
<feature type="transmembrane region" description="Helical" evidence="4">
    <location>
        <begin position="45"/>
        <end position="70"/>
    </location>
</feature>
<dbReference type="InterPro" id="IPR019775">
    <property type="entry name" value="WD40_repeat_CS"/>
</dbReference>
<dbReference type="InterPro" id="IPR015943">
    <property type="entry name" value="WD40/YVTN_repeat-like_dom_sf"/>
</dbReference>
<dbReference type="EMBL" id="ASPP01001185">
    <property type="protein sequence ID" value="ETO35891.1"/>
    <property type="molecule type" value="Genomic_DNA"/>
</dbReference>
<dbReference type="PANTHER" id="PTHR22847">
    <property type="entry name" value="WD40 REPEAT PROTEIN"/>
    <property type="match status" value="1"/>
</dbReference>
<protein>
    <submittedName>
        <fullName evidence="5">WD-40 repeat-containing protein</fullName>
    </submittedName>
</protein>
<dbReference type="PROSITE" id="PS50082">
    <property type="entry name" value="WD_REPEATS_2"/>
    <property type="match status" value="1"/>
</dbReference>
<dbReference type="InterPro" id="IPR036322">
    <property type="entry name" value="WD40_repeat_dom_sf"/>
</dbReference>
<proteinExistence type="predicted"/>
<dbReference type="Proteomes" id="UP000023152">
    <property type="component" value="Unassembled WGS sequence"/>
</dbReference>
<comment type="caution">
    <text evidence="5">The sequence shown here is derived from an EMBL/GenBank/DDBJ whole genome shotgun (WGS) entry which is preliminary data.</text>
</comment>
<dbReference type="GO" id="GO:0048188">
    <property type="term" value="C:Set1C/COMPASS complex"/>
    <property type="evidence" value="ECO:0007669"/>
    <property type="project" value="TreeGrafter"/>
</dbReference>
<keyword evidence="4" id="KW-0812">Transmembrane</keyword>
<accession>X6PCJ1</accession>
<keyword evidence="2" id="KW-0677">Repeat</keyword>
<feature type="non-terminal residue" evidence="5">
    <location>
        <position position="203"/>
    </location>
</feature>